<dbReference type="SMART" id="SM00729">
    <property type="entry name" value="Elp3"/>
    <property type="match status" value="1"/>
</dbReference>
<dbReference type="SFLD" id="SFLDS00029">
    <property type="entry name" value="Radical_SAM"/>
    <property type="match status" value="1"/>
</dbReference>
<keyword evidence="3" id="KW-0479">Metal-binding</keyword>
<dbReference type="RefSeq" id="WP_116685811.1">
    <property type="nucleotide sequence ID" value="NZ_CAWNYD010000001.1"/>
</dbReference>
<protein>
    <submittedName>
        <fullName evidence="7">Radical SAM protein</fullName>
    </submittedName>
</protein>
<dbReference type="SFLD" id="SFLDG01082">
    <property type="entry name" value="B12-binding_domain_containing"/>
    <property type="match status" value="1"/>
</dbReference>
<dbReference type="InterPro" id="IPR007197">
    <property type="entry name" value="rSAM"/>
</dbReference>
<evidence type="ECO:0000256" key="4">
    <source>
        <dbReference type="ARBA" id="ARBA00023004"/>
    </source>
</evidence>
<dbReference type="AlphaFoldDB" id="A0A2V1H647"/>
<proteinExistence type="predicted"/>
<comment type="cofactor">
    <cofactor evidence="1">
        <name>[4Fe-4S] cluster</name>
        <dbReference type="ChEBI" id="CHEBI:49883"/>
    </cofactor>
</comment>
<evidence type="ECO:0000313" key="8">
    <source>
        <dbReference type="Proteomes" id="UP000244906"/>
    </source>
</evidence>
<dbReference type="EMBL" id="QDDL01000001">
    <property type="protein sequence ID" value="PVZ72225.1"/>
    <property type="molecule type" value="Genomic_DNA"/>
</dbReference>
<accession>A0A2V1H647</accession>
<evidence type="ECO:0000259" key="6">
    <source>
        <dbReference type="PROSITE" id="PS51918"/>
    </source>
</evidence>
<dbReference type="SUPFAM" id="SSF102114">
    <property type="entry name" value="Radical SAM enzymes"/>
    <property type="match status" value="1"/>
</dbReference>
<dbReference type="InterPro" id="IPR006638">
    <property type="entry name" value="Elp3/MiaA/NifB-like_rSAM"/>
</dbReference>
<dbReference type="GO" id="GO:0051536">
    <property type="term" value="F:iron-sulfur cluster binding"/>
    <property type="evidence" value="ECO:0007669"/>
    <property type="project" value="UniProtKB-KW"/>
</dbReference>
<evidence type="ECO:0000313" key="7">
    <source>
        <dbReference type="EMBL" id="PVZ72225.1"/>
    </source>
</evidence>
<dbReference type="InterPro" id="IPR023404">
    <property type="entry name" value="rSAM_horseshoe"/>
</dbReference>
<dbReference type="GO" id="GO:0003824">
    <property type="term" value="F:catalytic activity"/>
    <property type="evidence" value="ECO:0007669"/>
    <property type="project" value="InterPro"/>
</dbReference>
<dbReference type="OrthoDB" id="9777636at2"/>
<sequence length="377" mass="42968">MQAATGYETGDVRPPNESKSLMLRLTRGCSWNRCKFCSLYQQQPFSIRPIEEVIADIDQLHISVKQIEAVYLANDSSKVRQLLSQVATEQRAAFHNAWNWIRHGKSSVFLQDGNSIIVKPKDMLPILQHLTTTFPSIDRITTYARSKTLFRVKVDDLITLKEHGLNRIHIGMESGSDIVLESVNKGVTKAQQVTAGKKVKQAGIELSVYFMPGLGGTEFTRENAVEAADLFNQINPDYIRIRTLSVSDQTELFEALQSGVFTQLNDEQAVDELKLFLQSFKGISSKVRSDHILNLLQEIDGSADHKEQLLIPINNYQQLPEHKRFLYRVGRRIGVYQSLEDLESPELFPYVQSAIDHNQLDYDNIDQFTKMMMTKFI</sequence>
<evidence type="ECO:0000256" key="2">
    <source>
        <dbReference type="ARBA" id="ARBA00022691"/>
    </source>
</evidence>
<keyword evidence="8" id="KW-1185">Reference proteome</keyword>
<evidence type="ECO:0000256" key="3">
    <source>
        <dbReference type="ARBA" id="ARBA00022723"/>
    </source>
</evidence>
<evidence type="ECO:0000256" key="5">
    <source>
        <dbReference type="ARBA" id="ARBA00023014"/>
    </source>
</evidence>
<dbReference type="InterPro" id="IPR051198">
    <property type="entry name" value="BchE-like"/>
</dbReference>
<dbReference type="InterPro" id="IPR058240">
    <property type="entry name" value="rSAM_sf"/>
</dbReference>
<feature type="domain" description="Radical SAM core" evidence="6">
    <location>
        <begin position="15"/>
        <end position="286"/>
    </location>
</feature>
<reference evidence="7 8" key="1">
    <citation type="submission" date="2018-04" db="EMBL/GenBank/DDBJ databases">
        <title>Thalassorhabdus spongiae gen. nov., sp. nov., isolated from a marine sponge in South-West Iceland.</title>
        <authorList>
            <person name="Knobloch S."/>
            <person name="Daussin A."/>
            <person name="Johannsson R."/>
            <person name="Marteinsson V.T."/>
        </authorList>
    </citation>
    <scope>NUCLEOTIDE SEQUENCE [LARGE SCALE GENOMIC DNA]</scope>
    <source>
        <strain evidence="7 8">Hp12</strain>
    </source>
</reference>
<keyword evidence="5" id="KW-0411">Iron-sulfur</keyword>
<comment type="caution">
    <text evidence="7">The sequence shown here is derived from an EMBL/GenBank/DDBJ whole genome shotgun (WGS) entry which is preliminary data.</text>
</comment>
<dbReference type="PANTHER" id="PTHR43409:SF4">
    <property type="entry name" value="RADICAL SAM SUPERFAMILY PROTEIN"/>
    <property type="match status" value="1"/>
</dbReference>
<keyword evidence="2" id="KW-0949">S-adenosyl-L-methionine</keyword>
<dbReference type="GO" id="GO:0046872">
    <property type="term" value="F:metal ion binding"/>
    <property type="evidence" value="ECO:0007669"/>
    <property type="project" value="UniProtKB-KW"/>
</dbReference>
<keyword evidence="4" id="KW-0408">Iron</keyword>
<name>A0A2V1H647_9GAMM</name>
<dbReference type="PROSITE" id="PS51918">
    <property type="entry name" value="RADICAL_SAM"/>
    <property type="match status" value="1"/>
</dbReference>
<gene>
    <name evidence="7" type="ORF">DC094_04210</name>
</gene>
<dbReference type="Gene3D" id="3.80.30.20">
    <property type="entry name" value="tm_1862 like domain"/>
    <property type="match status" value="1"/>
</dbReference>
<evidence type="ECO:0000256" key="1">
    <source>
        <dbReference type="ARBA" id="ARBA00001966"/>
    </source>
</evidence>
<dbReference type="SFLD" id="SFLDG01095">
    <property type="entry name" value="Uncharacterised_Radical_SAM_Su"/>
    <property type="match status" value="1"/>
</dbReference>
<dbReference type="PANTHER" id="PTHR43409">
    <property type="entry name" value="ANAEROBIC MAGNESIUM-PROTOPORPHYRIN IX MONOMETHYL ESTER CYCLASE-RELATED"/>
    <property type="match status" value="1"/>
</dbReference>
<organism evidence="7 8">
    <name type="scientific">Pelagibaculum spongiae</name>
    <dbReference type="NCBI Taxonomy" id="2080658"/>
    <lineage>
        <taxon>Bacteria</taxon>
        <taxon>Pseudomonadati</taxon>
        <taxon>Pseudomonadota</taxon>
        <taxon>Gammaproteobacteria</taxon>
        <taxon>Oceanospirillales</taxon>
        <taxon>Pelagibaculum</taxon>
    </lineage>
</organism>
<dbReference type="Pfam" id="PF04055">
    <property type="entry name" value="Radical_SAM"/>
    <property type="match status" value="1"/>
</dbReference>
<dbReference type="Proteomes" id="UP000244906">
    <property type="component" value="Unassembled WGS sequence"/>
</dbReference>